<accession>A0A9N9K7V4</accession>
<proteinExistence type="predicted"/>
<gene>
    <name evidence="1" type="ORF">DERYTH_LOCUS25474</name>
</gene>
<dbReference type="EMBL" id="CAJVPY010047611">
    <property type="protein sequence ID" value="CAG8811495.1"/>
    <property type="molecule type" value="Genomic_DNA"/>
</dbReference>
<comment type="caution">
    <text evidence="1">The sequence shown here is derived from an EMBL/GenBank/DDBJ whole genome shotgun (WGS) entry which is preliminary data.</text>
</comment>
<sequence>AKVDVIKAEAEIEMIDRFGEKKTSLLLKISLSLHNSVNFVNSDNPF</sequence>
<dbReference type="Proteomes" id="UP000789405">
    <property type="component" value="Unassembled WGS sequence"/>
</dbReference>
<protein>
    <submittedName>
        <fullName evidence="1">11634_t:CDS:1</fullName>
    </submittedName>
</protein>
<evidence type="ECO:0000313" key="2">
    <source>
        <dbReference type="Proteomes" id="UP000789405"/>
    </source>
</evidence>
<name>A0A9N9K7V4_9GLOM</name>
<evidence type="ECO:0000313" key="1">
    <source>
        <dbReference type="EMBL" id="CAG8811495.1"/>
    </source>
</evidence>
<reference evidence="1" key="1">
    <citation type="submission" date="2021-06" db="EMBL/GenBank/DDBJ databases">
        <authorList>
            <person name="Kallberg Y."/>
            <person name="Tangrot J."/>
            <person name="Rosling A."/>
        </authorList>
    </citation>
    <scope>NUCLEOTIDE SEQUENCE</scope>
    <source>
        <strain evidence="1">MA453B</strain>
    </source>
</reference>
<feature type="non-terminal residue" evidence="1">
    <location>
        <position position="1"/>
    </location>
</feature>
<organism evidence="1 2">
    <name type="scientific">Dentiscutata erythropus</name>
    <dbReference type="NCBI Taxonomy" id="1348616"/>
    <lineage>
        <taxon>Eukaryota</taxon>
        <taxon>Fungi</taxon>
        <taxon>Fungi incertae sedis</taxon>
        <taxon>Mucoromycota</taxon>
        <taxon>Glomeromycotina</taxon>
        <taxon>Glomeromycetes</taxon>
        <taxon>Diversisporales</taxon>
        <taxon>Gigasporaceae</taxon>
        <taxon>Dentiscutata</taxon>
    </lineage>
</organism>
<keyword evidence="2" id="KW-1185">Reference proteome</keyword>
<dbReference type="AlphaFoldDB" id="A0A9N9K7V4"/>